<dbReference type="InterPro" id="IPR017359">
    <property type="entry name" value="Phi-like"/>
</dbReference>
<dbReference type="PROSITE" id="PS50908">
    <property type="entry name" value="RWD"/>
    <property type="match status" value="1"/>
</dbReference>
<dbReference type="PANTHER" id="PTHR15955">
    <property type="entry name" value="RWD DOMAIN CONTAINING PROTEIN 2"/>
    <property type="match status" value="1"/>
</dbReference>
<sequence length="842" mass="95201">MSWLDLQWEEAETLEDVYGDDGGFMWLNKPEGSDVDDEMAYSVTLTSYSHPSTISITFIVTLPSGYPLERSRLPEVVVEEINPSEEAVVGEDISKYLLKHVKAQLESGYVFPLVAALESTRQYITEVATEQQDTTEDRSTPEASSAAAKEEVLGRRMMVVHTIKNPMKIKFIRELAKDYRLGGMSNPNFILIEGEENLCADYVNRVTRYVRMVTVRGEEQIPVPAGKTLDDMRALPVEFTQYKVDEVSKIAERCREAGLEELFMTSMKVYTTTDEEGDHEGKKEAAKKKRPYPKREDGDCIQLQLEEAEALESVYSGKVDSEFMWLHKPEGADDGETAYAITVRGDVISDEEEEGEEPYATFMVTLPPGYPKGEGALPDVIAVEGSKPITPKLRKLDENLMGSIKAQMEAGYDYPVLAALEGARAAINKIAVAAKEAERSRKEREEQSNDDDVAWAARVPIRGATKKVTVHLSARKKKTNQPPVLGRRVIYAHHIRNPVKKKLIKEWAKELHMGGCYKWGYPGVIILEGDEQDCAEYVNLINRLRWMYLAVRGEEQIPVPEGKSVDDIRAFPKDEFIEYGPDQMSDIAARCREYGLEELFLTCMKMYGPVRANKNDKQHHHINKKQQQHKAPPHSRDWVSNDKLGERAQPRQADPAHGSRRSSGRDTRESSKPPCSVRAGMGMNLGRRLLYFHHIRNLKKKKLLRTWADELDLGGLYKWGYPGVVVVEGEDANCDEFVKLVKSLRWRLVAVHGEEKIPLNGRPVDAVRALPRDFTEYRGPDNMQTFAAELRYACPYNLTWVVVRLRDRGVLFGGGLRMYGSPEPSLVGREGPAEEGSKSRRK</sequence>
<dbReference type="Pfam" id="PF06544">
    <property type="entry name" value="Prp3_C"/>
    <property type="match status" value="2"/>
</dbReference>
<feature type="region of interest" description="Disordered" evidence="1">
    <location>
        <begin position="128"/>
        <end position="148"/>
    </location>
</feature>
<feature type="compositionally biased region" description="Basic residues" evidence="1">
    <location>
        <begin position="617"/>
        <end position="633"/>
    </location>
</feature>
<evidence type="ECO:0000256" key="1">
    <source>
        <dbReference type="SAM" id="MobiDB-lite"/>
    </source>
</evidence>
<feature type="domain" description="RWD" evidence="2">
    <location>
        <begin position="9"/>
        <end position="124"/>
    </location>
</feature>
<dbReference type="InterPro" id="IPR059181">
    <property type="entry name" value="RWDD2A-B_C"/>
</dbReference>
<name>A0A7J6M5I4_PEROL</name>
<dbReference type="SUPFAM" id="SSF54495">
    <property type="entry name" value="UBC-like"/>
    <property type="match status" value="1"/>
</dbReference>
<feature type="region of interest" description="Disordered" evidence="1">
    <location>
        <begin position="272"/>
        <end position="293"/>
    </location>
</feature>
<feature type="compositionally biased region" description="Basic and acidic residues" evidence="1">
    <location>
        <begin position="634"/>
        <end position="649"/>
    </location>
</feature>
<dbReference type="PANTHER" id="PTHR15955:SF8">
    <property type="entry name" value="RWD DOMAIN-CONTAINING PROTEIN 2B-RELATED"/>
    <property type="match status" value="1"/>
</dbReference>
<dbReference type="Pfam" id="PF05773">
    <property type="entry name" value="RWD"/>
    <property type="match status" value="1"/>
</dbReference>
<feature type="region of interest" description="Disordered" evidence="1">
    <location>
        <begin position="614"/>
        <end position="680"/>
    </location>
</feature>
<dbReference type="AlphaFoldDB" id="A0A7J6M5I4"/>
<evidence type="ECO:0000259" key="2">
    <source>
        <dbReference type="PROSITE" id="PS50908"/>
    </source>
</evidence>
<dbReference type="InterPro" id="IPR006575">
    <property type="entry name" value="RWD_dom"/>
</dbReference>
<reference evidence="3 4" key="1">
    <citation type="submission" date="2020-04" db="EMBL/GenBank/DDBJ databases">
        <title>Perkinsus olseni comparative genomics.</title>
        <authorList>
            <person name="Bogema D.R."/>
        </authorList>
    </citation>
    <scope>NUCLEOTIDE SEQUENCE [LARGE SCALE GENOMIC DNA]</scope>
    <source>
        <strain evidence="3">ATCC PRA-179</strain>
    </source>
</reference>
<protein>
    <recommendedName>
        <fullName evidence="2">RWD domain-containing protein</fullName>
    </recommendedName>
</protein>
<dbReference type="EMBL" id="JABAHT010000066">
    <property type="protein sequence ID" value="KAF4666802.1"/>
    <property type="molecule type" value="Genomic_DNA"/>
</dbReference>
<accession>A0A7J6M5I4</accession>
<dbReference type="InterPro" id="IPR010541">
    <property type="entry name" value="Prp3_C"/>
</dbReference>
<dbReference type="OrthoDB" id="432412at2759"/>
<dbReference type="Proteomes" id="UP000570595">
    <property type="component" value="Unassembled WGS sequence"/>
</dbReference>
<feature type="compositionally biased region" description="Basic and acidic residues" evidence="1">
    <location>
        <begin position="831"/>
        <end position="842"/>
    </location>
</feature>
<evidence type="ECO:0000313" key="3">
    <source>
        <dbReference type="EMBL" id="KAF4666802.1"/>
    </source>
</evidence>
<organism evidence="3 4">
    <name type="scientific">Perkinsus olseni</name>
    <name type="common">Perkinsus atlanticus</name>
    <dbReference type="NCBI Taxonomy" id="32597"/>
    <lineage>
        <taxon>Eukaryota</taxon>
        <taxon>Sar</taxon>
        <taxon>Alveolata</taxon>
        <taxon>Perkinsozoa</taxon>
        <taxon>Perkinsea</taxon>
        <taxon>Perkinsida</taxon>
        <taxon>Perkinsidae</taxon>
        <taxon>Perkinsus</taxon>
    </lineage>
</organism>
<comment type="caution">
    <text evidence="3">The sequence shown here is derived from an EMBL/GenBank/DDBJ whole genome shotgun (WGS) entry which is preliminary data.</text>
</comment>
<dbReference type="CDD" id="cd24163">
    <property type="entry name" value="RWDD2_C"/>
    <property type="match status" value="3"/>
</dbReference>
<proteinExistence type="predicted"/>
<dbReference type="InterPro" id="IPR016135">
    <property type="entry name" value="UBQ-conjugating_enzyme/RWD"/>
</dbReference>
<feature type="region of interest" description="Disordered" evidence="1">
    <location>
        <begin position="822"/>
        <end position="842"/>
    </location>
</feature>
<evidence type="ECO:0000313" key="4">
    <source>
        <dbReference type="Proteomes" id="UP000570595"/>
    </source>
</evidence>
<gene>
    <name evidence="3" type="ORF">FOZ61_009240</name>
</gene>
<dbReference type="Gene3D" id="3.10.110.10">
    <property type="entry name" value="Ubiquitin Conjugating Enzyme"/>
    <property type="match status" value="2"/>
</dbReference>